<evidence type="ECO:0000256" key="5">
    <source>
        <dbReference type="ARBA" id="ARBA00023180"/>
    </source>
</evidence>
<evidence type="ECO:0008006" key="14">
    <source>
        <dbReference type="Google" id="ProtNLM"/>
    </source>
</evidence>
<feature type="domain" description="Ig-like" evidence="10">
    <location>
        <begin position="710"/>
        <end position="793"/>
    </location>
</feature>
<dbReference type="PROSITE" id="PS50853">
    <property type="entry name" value="FN3"/>
    <property type="match status" value="1"/>
</dbReference>
<evidence type="ECO:0000256" key="9">
    <source>
        <dbReference type="SAM" id="SignalP"/>
    </source>
</evidence>
<dbReference type="EMBL" id="UYRX01000060">
    <property type="protein sequence ID" value="VDK71991.1"/>
    <property type="molecule type" value="Genomic_DNA"/>
</dbReference>
<dbReference type="Pfam" id="PF00041">
    <property type="entry name" value="fn3"/>
    <property type="match status" value="1"/>
</dbReference>
<dbReference type="GO" id="GO:0016020">
    <property type="term" value="C:membrane"/>
    <property type="evidence" value="ECO:0007669"/>
    <property type="project" value="UniProtKB-SubCell"/>
</dbReference>
<dbReference type="InterPro" id="IPR013098">
    <property type="entry name" value="Ig_I-set"/>
</dbReference>
<dbReference type="Pfam" id="PF13927">
    <property type="entry name" value="Ig_3"/>
    <property type="match status" value="1"/>
</dbReference>
<feature type="domain" description="Ig-like" evidence="10">
    <location>
        <begin position="216"/>
        <end position="307"/>
    </location>
</feature>
<dbReference type="OMA" id="IEGYSPG"/>
<dbReference type="CDD" id="cd00063">
    <property type="entry name" value="FN3"/>
    <property type="match status" value="1"/>
</dbReference>
<dbReference type="InterPro" id="IPR036116">
    <property type="entry name" value="FN3_sf"/>
</dbReference>
<name>A0A3P6U5N0_LITSI</name>
<evidence type="ECO:0000259" key="11">
    <source>
        <dbReference type="PROSITE" id="PS50853"/>
    </source>
</evidence>
<proteinExistence type="predicted"/>
<feature type="domain" description="Ig-like" evidence="10">
    <location>
        <begin position="801"/>
        <end position="900"/>
    </location>
</feature>
<dbReference type="PROSITE" id="PS50835">
    <property type="entry name" value="IG_LIKE"/>
    <property type="match status" value="9"/>
</dbReference>
<evidence type="ECO:0000256" key="6">
    <source>
        <dbReference type="ARBA" id="ARBA00023319"/>
    </source>
</evidence>
<keyword evidence="13" id="KW-1185">Reference proteome</keyword>
<protein>
    <recommendedName>
        <fullName evidence="14">Nephrin</fullName>
    </recommendedName>
</protein>
<evidence type="ECO:0000256" key="8">
    <source>
        <dbReference type="SAM" id="Phobius"/>
    </source>
</evidence>
<feature type="signal peptide" evidence="9">
    <location>
        <begin position="1"/>
        <end position="19"/>
    </location>
</feature>
<organism evidence="12 13">
    <name type="scientific">Litomosoides sigmodontis</name>
    <name type="common">Filarial nematode worm</name>
    <dbReference type="NCBI Taxonomy" id="42156"/>
    <lineage>
        <taxon>Eukaryota</taxon>
        <taxon>Metazoa</taxon>
        <taxon>Ecdysozoa</taxon>
        <taxon>Nematoda</taxon>
        <taxon>Chromadorea</taxon>
        <taxon>Rhabditida</taxon>
        <taxon>Spirurina</taxon>
        <taxon>Spiruromorpha</taxon>
        <taxon>Filarioidea</taxon>
        <taxon>Onchocercidae</taxon>
        <taxon>Litomosoides</taxon>
    </lineage>
</organism>
<dbReference type="Proteomes" id="UP000277928">
    <property type="component" value="Unassembled WGS sequence"/>
</dbReference>
<dbReference type="AlphaFoldDB" id="A0A3P6U5N0"/>
<dbReference type="InterPro" id="IPR051275">
    <property type="entry name" value="Cell_adhesion_signaling"/>
</dbReference>
<dbReference type="InterPro" id="IPR003961">
    <property type="entry name" value="FN3_dom"/>
</dbReference>
<evidence type="ECO:0000256" key="7">
    <source>
        <dbReference type="SAM" id="MobiDB-lite"/>
    </source>
</evidence>
<feature type="chain" id="PRO_5018046616" description="Nephrin" evidence="9">
    <location>
        <begin position="20"/>
        <end position="1251"/>
    </location>
</feature>
<dbReference type="SMART" id="SM00408">
    <property type="entry name" value="IGc2"/>
    <property type="match status" value="5"/>
</dbReference>
<accession>A0A3P6U5N0</accession>
<dbReference type="InterPro" id="IPR003599">
    <property type="entry name" value="Ig_sub"/>
</dbReference>
<feature type="domain" description="Fibronectin type-III" evidence="11">
    <location>
        <begin position="907"/>
        <end position="998"/>
    </location>
</feature>
<evidence type="ECO:0000313" key="12">
    <source>
        <dbReference type="EMBL" id="VDK71991.1"/>
    </source>
</evidence>
<evidence type="ECO:0000256" key="3">
    <source>
        <dbReference type="ARBA" id="ARBA00023136"/>
    </source>
</evidence>
<evidence type="ECO:0000259" key="10">
    <source>
        <dbReference type="PROSITE" id="PS50835"/>
    </source>
</evidence>
<dbReference type="SMART" id="SM00060">
    <property type="entry name" value="FN3"/>
    <property type="match status" value="1"/>
</dbReference>
<feature type="region of interest" description="Disordered" evidence="7">
    <location>
        <begin position="1077"/>
        <end position="1100"/>
    </location>
</feature>
<dbReference type="STRING" id="42156.A0A3P6U5N0"/>
<keyword evidence="3 8" id="KW-0472">Membrane</keyword>
<feature type="domain" description="Ig-like" evidence="10">
    <location>
        <begin position="509"/>
        <end position="608"/>
    </location>
</feature>
<keyword evidence="9" id="KW-0732">Signal</keyword>
<dbReference type="PANTHER" id="PTHR11640:SF31">
    <property type="entry name" value="IRREGULAR CHIASM C-ROUGHEST PROTEIN-RELATED"/>
    <property type="match status" value="1"/>
</dbReference>
<evidence type="ECO:0000256" key="4">
    <source>
        <dbReference type="ARBA" id="ARBA00023157"/>
    </source>
</evidence>
<feature type="domain" description="Ig-like" evidence="10">
    <location>
        <begin position="37"/>
        <end position="114"/>
    </location>
</feature>
<feature type="transmembrane region" description="Helical" evidence="8">
    <location>
        <begin position="1012"/>
        <end position="1037"/>
    </location>
</feature>
<dbReference type="InterPro" id="IPR013783">
    <property type="entry name" value="Ig-like_fold"/>
</dbReference>
<keyword evidence="8" id="KW-0812">Transmembrane</keyword>
<dbReference type="Pfam" id="PF08205">
    <property type="entry name" value="C2-set_2"/>
    <property type="match status" value="3"/>
</dbReference>
<gene>
    <name evidence="12" type="ORF">NLS_LOCUS1636</name>
</gene>
<keyword evidence="5" id="KW-0325">Glycoprotein</keyword>
<feature type="domain" description="Ig-like" evidence="10">
    <location>
        <begin position="119"/>
        <end position="213"/>
    </location>
</feature>
<feature type="compositionally biased region" description="Polar residues" evidence="7">
    <location>
        <begin position="1077"/>
        <end position="1089"/>
    </location>
</feature>
<dbReference type="InterPro" id="IPR013162">
    <property type="entry name" value="CD80_C2-set"/>
</dbReference>
<keyword evidence="6" id="KW-0393">Immunoglobulin domain</keyword>
<reference evidence="12 13" key="1">
    <citation type="submission" date="2018-08" db="EMBL/GenBank/DDBJ databases">
        <authorList>
            <person name="Laetsch R D."/>
            <person name="Stevens L."/>
            <person name="Kumar S."/>
            <person name="Blaxter L. M."/>
        </authorList>
    </citation>
    <scope>NUCLEOTIDE SEQUENCE [LARGE SCALE GENOMIC DNA]</scope>
</reference>
<dbReference type="Pfam" id="PF07679">
    <property type="entry name" value="I-set"/>
    <property type="match status" value="2"/>
</dbReference>
<dbReference type="OrthoDB" id="10028801at2759"/>
<dbReference type="SUPFAM" id="SSF49265">
    <property type="entry name" value="Fibronectin type III"/>
    <property type="match status" value="1"/>
</dbReference>
<feature type="domain" description="Ig-like" evidence="10">
    <location>
        <begin position="411"/>
        <end position="504"/>
    </location>
</feature>
<dbReference type="InterPro" id="IPR007110">
    <property type="entry name" value="Ig-like_dom"/>
</dbReference>
<evidence type="ECO:0000256" key="1">
    <source>
        <dbReference type="ARBA" id="ARBA00004479"/>
    </source>
</evidence>
<dbReference type="InterPro" id="IPR036179">
    <property type="entry name" value="Ig-like_dom_sf"/>
</dbReference>
<evidence type="ECO:0000256" key="2">
    <source>
        <dbReference type="ARBA" id="ARBA00022737"/>
    </source>
</evidence>
<feature type="domain" description="Ig-like" evidence="10">
    <location>
        <begin position="312"/>
        <end position="407"/>
    </location>
</feature>
<dbReference type="SUPFAM" id="SSF48726">
    <property type="entry name" value="Immunoglobulin"/>
    <property type="match status" value="9"/>
</dbReference>
<dbReference type="PANTHER" id="PTHR11640">
    <property type="entry name" value="NEPHRIN"/>
    <property type="match status" value="1"/>
</dbReference>
<dbReference type="InterPro" id="IPR003598">
    <property type="entry name" value="Ig_sub2"/>
</dbReference>
<feature type="domain" description="Ig-like" evidence="10">
    <location>
        <begin position="618"/>
        <end position="705"/>
    </location>
</feature>
<dbReference type="SMART" id="SM00409">
    <property type="entry name" value="IG"/>
    <property type="match status" value="7"/>
</dbReference>
<keyword evidence="2" id="KW-0677">Repeat</keyword>
<keyword evidence="4" id="KW-1015">Disulfide bond</keyword>
<keyword evidence="8" id="KW-1133">Transmembrane helix</keyword>
<dbReference type="Gene3D" id="2.60.40.10">
    <property type="entry name" value="Immunoglobulins"/>
    <property type="match status" value="10"/>
</dbReference>
<evidence type="ECO:0000313" key="13">
    <source>
        <dbReference type="Proteomes" id="UP000277928"/>
    </source>
</evidence>
<sequence length="1251" mass="138895">MLVALCTIILLQWLRLAYGTVQNFFKEEPKNQSVLVGEDVLLKCAAYQSALVSQWRSNDGRKLAGHEGRYSYVTHGPEEKHLKIENVTLRDDGLFECQMIHPSLGAYRTSASVTVLVPPEKVAIMDVAPGSVINVVEGHNYNLSCLAANGKPHANVNWYIQGKKFDDGVKRRTEMNANRTVTAFATLFWKPWRSDTGATLTCEALHPLTSNPSEVPKIDILSQPGRIKPGHNVTLKCSVVGGNPPPRLLWFFHGNLVGGNYTYDESTKETVNIYSMIVGANDNGAMYECQSTNLADNDPLSEDIRLSVSYAPHSVEISGETTTRTGRTIAVQCRTGLANPAARISWLINGQAVQSMSHSYLEQTSGVITVSNLSVNPTDVNVIKHQINVQCIAMNDEGTTSKQLVIRILSPPTAPVIYGSEGMTLLEGETLNLTCESQGGNPLATLAWFRGIEKLRGTRSAASNDISRSAISVLLDRTMNNQQLKCEAKNGALDEPLVITKTLTVLFPPRRVTVRQDDQSRRVIVAGEITKLLCLVHSSNPVAELMWTFPVAANSGFSFEEKRSNRSNQEYSGYEVESVVEFNPTEEMDGGEVQCTASHPQWIEQKVAIYTLNILFAPRMVIDRPLAIVISEGDDFKENLTLRANPPVSTWRWRKDGSHFEHVVGAITARGSILSGRSVTRFDSGFFTLIARNSVGAINVTVHVTVEYAAYVTRITSPVVASAGEEVVMECEVDGVPKRDGMVKWLREEQVIGGVSFIGQTRAVIRINASFETSGAYTCLADNGKGMANRTMAYLLVNRAPAIIRQPTLLRAAGPLGGRVQLRCRAHAVPDAHFQWIVQGQSSPIRRNSSKYSFTTLQLNYSTFEGVFYISSLDHYDYQHPVKCFAINRYGEDTVEIRVSSPTAPDTPLSLRVSNITKNSLSFNWIPGFDGGSEQIFEVRYQTSTENVYHIVNSSFPEIEIRGLEPACLYEVSIRARNKRGMVSEFSRPPITVYTKNEYGMDVVSVTKKDSFPVPVIVVFGMCCVILLIINCFLLCYMHERKRRRKMQEKTEMIRNSNNSGSDVRLVQMYGALTSVESPCRPNSINTNRSELEEPDSEDDQSLRTMIVCINLSYKEVSPNGYVQQVDPINYFKRECLVEYEFDPSLYGDVIKSNTLQGSPHDCVNFRCPELLENGDTSTSFTDGDSLLHVTNVNGIGSPRRIHKPRVIDANSSSSFLKNNNTTPQMLSTFLHRGRIHTSPFNFAHVDGDLV</sequence>
<comment type="subcellular location">
    <subcellularLocation>
        <location evidence="1">Membrane</location>
        <topology evidence="1">Single-pass type I membrane protein</topology>
    </subcellularLocation>
</comment>